<gene>
    <name evidence="2" type="ORF">ShirakiTB12_11260</name>
</gene>
<dbReference type="Proteomes" id="UP001165240">
    <property type="component" value="Unassembled WGS sequence"/>
</dbReference>
<organism evidence="2 3">
    <name type="scientific">Priestia megaterium</name>
    <name type="common">Bacillus megaterium</name>
    <dbReference type="NCBI Taxonomy" id="1404"/>
    <lineage>
        <taxon>Bacteria</taxon>
        <taxon>Bacillati</taxon>
        <taxon>Bacillota</taxon>
        <taxon>Bacilli</taxon>
        <taxon>Bacillales</taxon>
        <taxon>Bacillaceae</taxon>
        <taxon>Priestia</taxon>
    </lineage>
</organism>
<comment type="caution">
    <text evidence="2">The sequence shown here is derived from an EMBL/GenBank/DDBJ whole genome shotgun (WGS) entry which is preliminary data.</text>
</comment>
<sequence length="86" mass="10218">MAVELKNHVPADVLEKELALVKKELIVQLNMREKELKEYNDLQKRYVMLERRYAAITRSFLGKVTLKYWKLRRKLSNKNVSKGNAK</sequence>
<evidence type="ECO:0008006" key="4">
    <source>
        <dbReference type="Google" id="ProtNLM"/>
    </source>
</evidence>
<evidence type="ECO:0000313" key="2">
    <source>
        <dbReference type="EMBL" id="GMG72658.1"/>
    </source>
</evidence>
<keyword evidence="1" id="KW-0175">Coiled coil</keyword>
<feature type="coiled-coil region" evidence="1">
    <location>
        <begin position="22"/>
        <end position="59"/>
    </location>
</feature>
<evidence type="ECO:0000313" key="3">
    <source>
        <dbReference type="Proteomes" id="UP001165240"/>
    </source>
</evidence>
<reference evidence="2" key="1">
    <citation type="journal article" date="2024" name="Appl Microbiol">
        <title>Effect of kuratsuki Bacillus and Priestia on Taste of Sake.</title>
        <authorList>
            <person name="Kobayashi K."/>
            <person name="Nishida H."/>
        </authorList>
    </citation>
    <scope>NUCLEOTIDE SEQUENCE</scope>
    <source>
        <strain evidence="2">B-12</strain>
    </source>
</reference>
<name>A0AAX6BG04_PRIMG</name>
<evidence type="ECO:0000256" key="1">
    <source>
        <dbReference type="SAM" id="Coils"/>
    </source>
</evidence>
<proteinExistence type="predicted"/>
<protein>
    <recommendedName>
        <fullName evidence="4">Ribosomal protein L29</fullName>
    </recommendedName>
</protein>
<dbReference type="RefSeq" id="WP_310876379.1">
    <property type="nucleotide sequence ID" value="NZ_BSYK01000001.1"/>
</dbReference>
<dbReference type="EMBL" id="BSYK01000001">
    <property type="protein sequence ID" value="GMG72658.1"/>
    <property type="molecule type" value="Genomic_DNA"/>
</dbReference>
<accession>A0AAX6BG04</accession>
<dbReference type="AlphaFoldDB" id="A0AAX6BG04"/>